<keyword evidence="2" id="KW-1185">Reference proteome</keyword>
<feature type="chain" id="PRO_5034530061" evidence="1">
    <location>
        <begin position="24"/>
        <end position="314"/>
    </location>
</feature>
<dbReference type="Proteomes" id="UP000694844">
    <property type="component" value="Chromosome 1"/>
</dbReference>
<organism evidence="2 3">
    <name type="scientific">Crassostrea virginica</name>
    <name type="common">Eastern oyster</name>
    <dbReference type="NCBI Taxonomy" id="6565"/>
    <lineage>
        <taxon>Eukaryota</taxon>
        <taxon>Metazoa</taxon>
        <taxon>Spiralia</taxon>
        <taxon>Lophotrochozoa</taxon>
        <taxon>Mollusca</taxon>
        <taxon>Bivalvia</taxon>
        <taxon>Autobranchia</taxon>
        <taxon>Pteriomorphia</taxon>
        <taxon>Ostreida</taxon>
        <taxon>Ostreoidea</taxon>
        <taxon>Ostreidae</taxon>
        <taxon>Crassostrea</taxon>
    </lineage>
</organism>
<dbReference type="AlphaFoldDB" id="A0A8B8EZG4"/>
<evidence type="ECO:0000256" key="1">
    <source>
        <dbReference type="SAM" id="SignalP"/>
    </source>
</evidence>
<reference evidence="2" key="1">
    <citation type="submission" date="2024-06" db="UniProtKB">
        <authorList>
            <consortium name="RefSeq"/>
        </authorList>
    </citation>
    <scope>NUCLEOTIDE SEQUENCE [LARGE SCALE GENOMIC DNA]</scope>
</reference>
<evidence type="ECO:0000313" key="2">
    <source>
        <dbReference type="Proteomes" id="UP000694844"/>
    </source>
</evidence>
<proteinExistence type="predicted"/>
<protein>
    <submittedName>
        <fullName evidence="3">Uncharacterized protein LOC111137912</fullName>
    </submittedName>
</protein>
<evidence type="ECO:0000313" key="3">
    <source>
        <dbReference type="RefSeq" id="XP_022345327.1"/>
    </source>
</evidence>
<feature type="signal peptide" evidence="1">
    <location>
        <begin position="1"/>
        <end position="23"/>
    </location>
</feature>
<dbReference type="KEGG" id="cvn:111137912"/>
<accession>A0A8B8EZG4</accession>
<reference evidence="3" key="2">
    <citation type="submission" date="2025-08" db="UniProtKB">
        <authorList>
            <consortium name="RefSeq"/>
        </authorList>
    </citation>
    <scope>IDENTIFICATION</scope>
    <source>
        <tissue evidence="3">Whole sample</tissue>
    </source>
</reference>
<name>A0A8B8EZG4_CRAVI</name>
<dbReference type="OrthoDB" id="6175450at2759"/>
<keyword evidence="1" id="KW-0732">Signal</keyword>
<sequence>MMFAFQFGVFLVVTIAGIGNSQGQQDPPLHCLNCMNVPAGSELCPHLVECSGECYVRSNTIDGKTITSYGCEKRQTCNVTDGTLIGRRRSASVNTTSYCKKEVCNKDIHHFLDPPTTPCTDLSVDDCSDPAAREAICSSCEMAQYCRKSCGLCQEYTGGDTWSENLVLFDYNPVPTQCNYSQAIGPSICNSIKARGLVVPHGSYLNLHQVNSYVQINFTTHGEPLTNLQLFSCQTTGHGRVDVVLNNVTIAESYNKTHVWSWDWNLHELNPVQHKHTHNYVLEIFKDRKTVSYGHFWLRRIRLETTVVHHRHGK</sequence>
<gene>
    <name evidence="3" type="primary">LOC111137912</name>
</gene>
<dbReference type="RefSeq" id="XP_022345327.1">
    <property type="nucleotide sequence ID" value="XM_022489619.1"/>
</dbReference>
<dbReference type="GeneID" id="111137912"/>